<dbReference type="NCBIfam" id="TIGR00756">
    <property type="entry name" value="PPR"/>
    <property type="match status" value="3"/>
</dbReference>
<dbReference type="PROSITE" id="PS51375">
    <property type="entry name" value="PPR"/>
    <property type="match status" value="4"/>
</dbReference>
<feature type="repeat" description="PPR" evidence="3">
    <location>
        <begin position="203"/>
        <end position="237"/>
    </location>
</feature>
<keyword evidence="6" id="KW-1185">Reference proteome</keyword>
<dbReference type="FunFam" id="1.25.40.10:FF:000690">
    <property type="entry name" value="Pentatricopeptide repeat-containing protein"/>
    <property type="match status" value="1"/>
</dbReference>
<sequence>MRDIQQVHAHFIKTGQIHDPLAAAEILRFCSLSTHRDVGYARKVFHQMREPNCFSWNTIIRSLAERDGDEPMEALLLFCEMLCDGGVVPNRFTFPSVLKACARTCSIEAGKQVHGMILKFGFGSDEFVASNLVRMYVMFGTMEIAQFLLNKITVEYGSDSKLLRDKRRQEGTIVLWNVMIDGYVRLGDLKAARELFDKMPQRSAVSWNVMISGYAQNGYFKEAMEMFRLMQMEEVCPNYVTLVSVLPAISGLGALELGKWVHLYAERNGIEIDDVLGSALIDMYSKSGSIEKALQVFGVIPKPNTITWNAIIGGLAMHGRAKDALDFFSRMEQASITPSDVVYIGILSACSHAGLVEEGRWFFNHMANVHGFEPRIEHYGCIVDLLGRAGLLEEAEELIVNMPIKPDDVIWKALLGACKIHGNVEMGNHIAKILMDMAPRDSGAYVALSNMYASLGDWEAVAKLRLKMKEMDIRKDPGCSWIELDGVIHDFLVEDDSHPRAKEIHLMLKEISEQLRLEGYKPKTTEVLLNMDDEDKESALCYHSEKIAIAFGLISTTPGTPLKVVKNLRICGDCHSSMKIISNVYERKIIVRDRKRFHHFEHGSCSCMDYW</sequence>
<dbReference type="Proteomes" id="UP001054252">
    <property type="component" value="Unassembled WGS sequence"/>
</dbReference>
<gene>
    <name evidence="5" type="ORF">SLEP1_g700</name>
</gene>
<evidence type="ECO:0000313" key="6">
    <source>
        <dbReference type="Proteomes" id="UP001054252"/>
    </source>
</evidence>
<keyword evidence="2" id="KW-0677">Repeat</keyword>
<dbReference type="Pfam" id="PF20431">
    <property type="entry name" value="E_motif"/>
    <property type="match status" value="1"/>
</dbReference>
<dbReference type="InterPro" id="IPR011990">
    <property type="entry name" value="TPR-like_helical_dom_sf"/>
</dbReference>
<name>A0AAV5HH90_9ROSI</name>
<dbReference type="PANTHER" id="PTHR47926:SF452">
    <property type="entry name" value="PENTATRICOPEPTIDE REPEAT-CONTAINING PROTEIN"/>
    <property type="match status" value="1"/>
</dbReference>
<dbReference type="FunFam" id="1.25.40.10:FF:000333">
    <property type="entry name" value="Pentatricopeptide repeat-containing protein"/>
    <property type="match status" value="1"/>
</dbReference>
<dbReference type="GO" id="GO:0003729">
    <property type="term" value="F:mRNA binding"/>
    <property type="evidence" value="ECO:0007669"/>
    <property type="project" value="UniProtKB-ARBA"/>
</dbReference>
<organism evidence="5 6">
    <name type="scientific">Rubroshorea leprosula</name>
    <dbReference type="NCBI Taxonomy" id="152421"/>
    <lineage>
        <taxon>Eukaryota</taxon>
        <taxon>Viridiplantae</taxon>
        <taxon>Streptophyta</taxon>
        <taxon>Embryophyta</taxon>
        <taxon>Tracheophyta</taxon>
        <taxon>Spermatophyta</taxon>
        <taxon>Magnoliopsida</taxon>
        <taxon>eudicotyledons</taxon>
        <taxon>Gunneridae</taxon>
        <taxon>Pentapetalae</taxon>
        <taxon>rosids</taxon>
        <taxon>malvids</taxon>
        <taxon>Malvales</taxon>
        <taxon>Dipterocarpaceae</taxon>
        <taxon>Rubroshorea</taxon>
    </lineage>
</organism>
<dbReference type="AlphaFoldDB" id="A0AAV5HH90"/>
<dbReference type="Pfam" id="PF01535">
    <property type="entry name" value="PPR"/>
    <property type="match status" value="4"/>
</dbReference>
<feature type="repeat" description="PPR" evidence="3">
    <location>
        <begin position="304"/>
        <end position="338"/>
    </location>
</feature>
<dbReference type="Pfam" id="PF13041">
    <property type="entry name" value="PPR_2"/>
    <property type="match status" value="1"/>
</dbReference>
<feature type="domain" description="DYW" evidence="4">
    <location>
        <begin position="519"/>
        <end position="611"/>
    </location>
</feature>
<dbReference type="Pfam" id="PF14432">
    <property type="entry name" value="DYW_deaminase"/>
    <property type="match status" value="1"/>
</dbReference>
<dbReference type="GO" id="GO:0008270">
    <property type="term" value="F:zinc ion binding"/>
    <property type="evidence" value="ECO:0007669"/>
    <property type="project" value="InterPro"/>
</dbReference>
<feature type="repeat" description="PPR" evidence="3">
    <location>
        <begin position="172"/>
        <end position="202"/>
    </location>
</feature>
<reference evidence="5 6" key="1">
    <citation type="journal article" date="2021" name="Commun. Biol.">
        <title>The genome of Shorea leprosula (Dipterocarpaceae) highlights the ecological relevance of drought in aseasonal tropical rainforests.</title>
        <authorList>
            <person name="Ng K.K.S."/>
            <person name="Kobayashi M.J."/>
            <person name="Fawcett J.A."/>
            <person name="Hatakeyama M."/>
            <person name="Paape T."/>
            <person name="Ng C.H."/>
            <person name="Ang C.C."/>
            <person name="Tnah L.H."/>
            <person name="Lee C.T."/>
            <person name="Nishiyama T."/>
            <person name="Sese J."/>
            <person name="O'Brien M.J."/>
            <person name="Copetti D."/>
            <person name="Mohd Noor M.I."/>
            <person name="Ong R.C."/>
            <person name="Putra M."/>
            <person name="Sireger I.Z."/>
            <person name="Indrioko S."/>
            <person name="Kosugi Y."/>
            <person name="Izuno A."/>
            <person name="Isagi Y."/>
            <person name="Lee S.L."/>
            <person name="Shimizu K.K."/>
        </authorList>
    </citation>
    <scope>NUCLEOTIDE SEQUENCE [LARGE SCALE GENOMIC DNA]</scope>
    <source>
        <strain evidence="5">214</strain>
    </source>
</reference>
<evidence type="ECO:0000256" key="2">
    <source>
        <dbReference type="ARBA" id="ARBA00022737"/>
    </source>
</evidence>
<evidence type="ECO:0000256" key="3">
    <source>
        <dbReference type="PROSITE-ProRule" id="PRU00708"/>
    </source>
</evidence>
<dbReference type="FunFam" id="1.25.40.10:FF:000470">
    <property type="entry name" value="Pentatricopeptide repeat-containing protein At5g66520"/>
    <property type="match status" value="1"/>
</dbReference>
<evidence type="ECO:0000313" key="5">
    <source>
        <dbReference type="EMBL" id="GKU86135.1"/>
    </source>
</evidence>
<evidence type="ECO:0000256" key="1">
    <source>
        <dbReference type="ARBA" id="ARBA00006643"/>
    </source>
</evidence>
<comment type="similarity">
    <text evidence="1">Belongs to the PPR family. PCMP-H subfamily.</text>
</comment>
<dbReference type="InterPro" id="IPR032867">
    <property type="entry name" value="DYW_dom"/>
</dbReference>
<dbReference type="EMBL" id="BPVZ01000001">
    <property type="protein sequence ID" value="GKU86135.1"/>
    <property type="molecule type" value="Genomic_DNA"/>
</dbReference>
<dbReference type="Gene3D" id="1.25.40.10">
    <property type="entry name" value="Tetratricopeptide repeat domain"/>
    <property type="match status" value="3"/>
</dbReference>
<feature type="repeat" description="PPR" evidence="3">
    <location>
        <begin position="52"/>
        <end position="89"/>
    </location>
</feature>
<dbReference type="InterPro" id="IPR046960">
    <property type="entry name" value="PPR_At4g14850-like_plant"/>
</dbReference>
<dbReference type="InterPro" id="IPR002885">
    <property type="entry name" value="PPR_rpt"/>
</dbReference>
<accession>A0AAV5HH90</accession>
<proteinExistence type="inferred from homology"/>
<protein>
    <recommendedName>
        <fullName evidence="4">DYW domain-containing protein</fullName>
    </recommendedName>
</protein>
<dbReference type="InterPro" id="IPR046848">
    <property type="entry name" value="E_motif"/>
</dbReference>
<dbReference type="PANTHER" id="PTHR47926">
    <property type="entry name" value="PENTATRICOPEPTIDE REPEAT-CONTAINING PROTEIN"/>
    <property type="match status" value="1"/>
</dbReference>
<comment type="caution">
    <text evidence="5">The sequence shown here is derived from an EMBL/GenBank/DDBJ whole genome shotgun (WGS) entry which is preliminary data.</text>
</comment>
<dbReference type="GO" id="GO:0009451">
    <property type="term" value="P:RNA modification"/>
    <property type="evidence" value="ECO:0007669"/>
    <property type="project" value="InterPro"/>
</dbReference>
<evidence type="ECO:0000259" key="4">
    <source>
        <dbReference type="Pfam" id="PF14432"/>
    </source>
</evidence>